<name>A0A1C4BLN7_9BACI</name>
<protein>
    <submittedName>
        <fullName evidence="1">Uncharacterized protein</fullName>
    </submittedName>
</protein>
<evidence type="ECO:0000313" key="2">
    <source>
        <dbReference type="Proteomes" id="UP000181997"/>
    </source>
</evidence>
<dbReference type="Proteomes" id="UP000181997">
    <property type="component" value="Unassembled WGS sequence"/>
</dbReference>
<gene>
    <name evidence="1" type="ORF">GA0061094_2309</name>
</gene>
<sequence length="137" mass="15535">MSHLMQNSSGFTYTISLVSQPHIYFSESSINHSRVEAVYAINSSLQTWKSMSILSKIFSSEKPVIIDIFVILGVNPMFRQNSQALLIERTSTDNLESFRFTFINSPINWPVAGKSYQKPFGSICESRKCSSFCIFQS</sequence>
<reference evidence="2" key="1">
    <citation type="submission" date="2016-08" db="EMBL/GenBank/DDBJ databases">
        <authorList>
            <person name="Varghese N."/>
            <person name="Submissions Spin"/>
        </authorList>
    </citation>
    <scope>NUCLEOTIDE SEQUENCE [LARGE SCALE GENOMIC DNA]</scope>
    <source>
        <strain evidence="2">SGD-1123</strain>
    </source>
</reference>
<accession>A0A1C4BLN7</accession>
<dbReference type="EMBL" id="FMAU01000002">
    <property type="protein sequence ID" value="SCC07648.1"/>
    <property type="molecule type" value="Genomic_DNA"/>
</dbReference>
<organism evidence="1 2">
    <name type="scientific">[Bacillus] enclensis</name>
    <dbReference type="NCBI Taxonomy" id="1402860"/>
    <lineage>
        <taxon>Bacteria</taxon>
        <taxon>Bacillati</taxon>
        <taxon>Bacillota</taxon>
        <taxon>Bacilli</taxon>
        <taxon>Bacillales</taxon>
        <taxon>Bacillaceae</taxon>
        <taxon>Rossellomorea</taxon>
    </lineage>
</organism>
<evidence type="ECO:0000313" key="1">
    <source>
        <dbReference type="EMBL" id="SCC07648.1"/>
    </source>
</evidence>
<proteinExistence type="predicted"/>
<dbReference type="AlphaFoldDB" id="A0A1C4BLN7"/>
<keyword evidence="2" id="KW-1185">Reference proteome</keyword>